<dbReference type="InterPro" id="IPR034003">
    <property type="entry name" value="ABCG_PDR_2"/>
</dbReference>
<dbReference type="SMART" id="SM00382">
    <property type="entry name" value="AAA"/>
    <property type="match status" value="2"/>
</dbReference>
<evidence type="ECO:0000259" key="17">
    <source>
        <dbReference type="PROSITE" id="PS50893"/>
    </source>
</evidence>
<evidence type="ECO:0000256" key="10">
    <source>
        <dbReference type="ARBA" id="ARBA00022840"/>
    </source>
</evidence>
<gene>
    <name evidence="18" type="ORF">PPNO1_LOCUS2176</name>
</gene>
<feature type="transmembrane region" description="Helical" evidence="16">
    <location>
        <begin position="1731"/>
        <end position="1747"/>
    </location>
</feature>
<evidence type="ECO:0000256" key="16">
    <source>
        <dbReference type="SAM" id="Phobius"/>
    </source>
</evidence>
<dbReference type="CDD" id="cd03232">
    <property type="entry name" value="ABCG_PDR_domain2"/>
    <property type="match status" value="1"/>
</dbReference>
<feature type="transmembrane region" description="Helical" evidence="16">
    <location>
        <begin position="1947"/>
        <end position="1968"/>
    </location>
</feature>
<dbReference type="GO" id="GO:0005524">
    <property type="term" value="F:ATP binding"/>
    <property type="evidence" value="ECO:0007669"/>
    <property type="project" value="UniProtKB-KW"/>
</dbReference>
<keyword evidence="13 16" id="KW-0472">Membrane</keyword>
<accession>A0A9P1GY22</accession>
<dbReference type="InterPro" id="IPR013525">
    <property type="entry name" value="ABC2_TM"/>
</dbReference>
<dbReference type="Proteomes" id="UP000838763">
    <property type="component" value="Unassembled WGS sequence"/>
</dbReference>
<keyword evidence="11 16" id="KW-1133">Transmembrane helix</keyword>
<dbReference type="CDD" id="cd03233">
    <property type="entry name" value="ABCG_PDR_domain1"/>
    <property type="match status" value="1"/>
</dbReference>
<organism evidence="18 19">
    <name type="scientific">Parascedosporium putredinis</name>
    <dbReference type="NCBI Taxonomy" id="1442378"/>
    <lineage>
        <taxon>Eukaryota</taxon>
        <taxon>Fungi</taxon>
        <taxon>Dikarya</taxon>
        <taxon>Ascomycota</taxon>
        <taxon>Pezizomycotina</taxon>
        <taxon>Sordariomycetes</taxon>
        <taxon>Hypocreomycetidae</taxon>
        <taxon>Microascales</taxon>
        <taxon>Microascaceae</taxon>
        <taxon>Parascedosporium</taxon>
    </lineage>
</organism>
<dbReference type="GO" id="GO:0140359">
    <property type="term" value="F:ABC-type transporter activity"/>
    <property type="evidence" value="ECO:0007669"/>
    <property type="project" value="InterPro"/>
</dbReference>
<feature type="transmembrane region" description="Helical" evidence="16">
    <location>
        <begin position="1822"/>
        <end position="1843"/>
    </location>
</feature>
<proteinExistence type="inferred from homology"/>
<comment type="similarity">
    <text evidence="4 15">Belongs to the glycosyltransferase 3 family.</text>
</comment>
<evidence type="ECO:0000256" key="3">
    <source>
        <dbReference type="ARBA" id="ARBA00006012"/>
    </source>
</evidence>
<evidence type="ECO:0000313" key="19">
    <source>
        <dbReference type="Proteomes" id="UP000838763"/>
    </source>
</evidence>
<evidence type="ECO:0000256" key="5">
    <source>
        <dbReference type="ARBA" id="ARBA00022448"/>
    </source>
</evidence>
<feature type="transmembrane region" description="Helical" evidence="16">
    <location>
        <begin position="1704"/>
        <end position="1725"/>
    </location>
</feature>
<dbReference type="PROSITE" id="PS00211">
    <property type="entry name" value="ABC_TRANSPORTER_1"/>
    <property type="match status" value="1"/>
</dbReference>
<feature type="transmembrane region" description="Helical" evidence="16">
    <location>
        <begin position="1211"/>
        <end position="1230"/>
    </location>
</feature>
<feature type="transmembrane region" description="Helical" evidence="16">
    <location>
        <begin position="1179"/>
        <end position="1199"/>
    </location>
</feature>
<feature type="transmembrane region" description="Helical" evidence="16">
    <location>
        <begin position="1855"/>
        <end position="1879"/>
    </location>
</feature>
<feature type="transmembrane region" description="Helical" evidence="16">
    <location>
        <begin position="1774"/>
        <end position="1802"/>
    </location>
</feature>
<dbReference type="OrthoDB" id="245989at2759"/>
<evidence type="ECO:0000256" key="7">
    <source>
        <dbReference type="ARBA" id="ARBA00022679"/>
    </source>
</evidence>
<keyword evidence="10" id="KW-0067">ATP-binding</keyword>
<dbReference type="InterPro" id="IPR003439">
    <property type="entry name" value="ABC_transporter-like_ATP-bd"/>
</dbReference>
<dbReference type="Pfam" id="PF19055">
    <property type="entry name" value="ABC2_membrane_7"/>
    <property type="match status" value="1"/>
</dbReference>
<evidence type="ECO:0000256" key="13">
    <source>
        <dbReference type="ARBA" id="ARBA00023136"/>
    </source>
</evidence>
<dbReference type="Pfam" id="PF06422">
    <property type="entry name" value="PDR_CDR"/>
    <property type="match status" value="1"/>
</dbReference>
<name>A0A9P1GY22_9PEZI</name>
<dbReference type="SUPFAM" id="SSF52540">
    <property type="entry name" value="P-loop containing nucleoside triphosphate hydrolases"/>
    <property type="match status" value="2"/>
</dbReference>
<keyword evidence="9" id="KW-0547">Nucleotide-binding</keyword>
<evidence type="ECO:0000256" key="11">
    <source>
        <dbReference type="ARBA" id="ARBA00022989"/>
    </source>
</evidence>
<keyword evidence="8 16" id="KW-0812">Transmembrane</keyword>
<dbReference type="InterPro" id="IPR034001">
    <property type="entry name" value="ABCG_PDR_1"/>
</dbReference>
<comment type="similarity">
    <text evidence="3">Belongs to the ABC transporter superfamily. ABCG family. PDR (TC 3.A.1.205) subfamily.</text>
</comment>
<feature type="domain" description="ABC transporter" evidence="17">
    <location>
        <begin position="724"/>
        <end position="976"/>
    </location>
</feature>
<dbReference type="InterPro" id="IPR010929">
    <property type="entry name" value="PDR_CDR_ABC"/>
</dbReference>
<feature type="transmembrane region" description="Helical" evidence="16">
    <location>
        <begin position="1319"/>
        <end position="1339"/>
    </location>
</feature>
<dbReference type="Gene3D" id="6.10.260.10">
    <property type="match status" value="1"/>
</dbReference>
<dbReference type="InterPro" id="IPR029481">
    <property type="entry name" value="ABC_trans_N"/>
</dbReference>
<evidence type="ECO:0000256" key="4">
    <source>
        <dbReference type="ARBA" id="ARBA00010686"/>
    </source>
</evidence>
<dbReference type="Gene3D" id="3.40.50.300">
    <property type="entry name" value="P-loop containing nucleotide triphosphate hydrolases"/>
    <property type="match status" value="2"/>
</dbReference>
<feature type="domain" description="ABC transporter" evidence="17">
    <location>
        <begin position="1400"/>
        <end position="1642"/>
    </location>
</feature>
<dbReference type="GO" id="GO:0004373">
    <property type="term" value="F:alpha-1,4-glucan glucosyltransferase (UDP-glucose donor) activity"/>
    <property type="evidence" value="ECO:0007669"/>
    <property type="project" value="UniProtKB-EC"/>
</dbReference>
<keyword evidence="5" id="KW-0813">Transport</keyword>
<dbReference type="Pfam" id="PF05693">
    <property type="entry name" value="Glycogen_syn"/>
    <property type="match status" value="2"/>
</dbReference>
<dbReference type="Pfam" id="PF00005">
    <property type="entry name" value="ABC_tran"/>
    <property type="match status" value="2"/>
</dbReference>
<dbReference type="Pfam" id="PF01061">
    <property type="entry name" value="ABC2_membrane"/>
    <property type="match status" value="2"/>
</dbReference>
<dbReference type="GO" id="GO:0005978">
    <property type="term" value="P:glycogen biosynthetic process"/>
    <property type="evidence" value="ECO:0007669"/>
    <property type="project" value="UniProtKB-KW"/>
</dbReference>
<evidence type="ECO:0000256" key="12">
    <source>
        <dbReference type="ARBA" id="ARBA00023056"/>
    </source>
</evidence>
<evidence type="ECO:0000256" key="1">
    <source>
        <dbReference type="ARBA" id="ARBA00004141"/>
    </source>
</evidence>
<dbReference type="EMBL" id="CALLCH030000004">
    <property type="protein sequence ID" value="CAI4212417.1"/>
    <property type="molecule type" value="Genomic_DNA"/>
</dbReference>
<evidence type="ECO:0000256" key="15">
    <source>
        <dbReference type="RuleBase" id="RU363104"/>
    </source>
</evidence>
<dbReference type="FunFam" id="3.40.50.300:FF:000054">
    <property type="entry name" value="ABC multidrug transporter atrF"/>
    <property type="match status" value="1"/>
</dbReference>
<sequence length="1982" mass="222111">MADKLASLVKLEGGPTNDNDVDLQNHLLFEVCSEVGRQVGGVYTVLKTKAPVTTAQYGKRYTLLGRLDYQTALAEFDELEPSSPEMSHAIASLEKEGIRAVYGRWLIDGNPRVLLIDVKAAQDKYLEQWKQEFEKASGVTLPVDDESDDALVFGRLVTWFFKEFLAEAKKKAVIAHFHEWPSGLAAFFIRNEKLNMSTIFTAHATVMGRDLCARGIDLYNEMQTIDVDSQEEHSSVFHRHRIERLSAQHCDILSTVSDITSLECEHLLGRKADIVLPNGMDLGFKRQMGYNESSTVRYNMKAKIADFVRGHFYGQLDSFDANRCLYFFTSGRYEYSNKGADMFIDSLARLNQRLKEQGPDSPTVVAFIVMRAKDASISAESLHRQAIVKSLHEAIDHIEESIKKRLLDRTLLWKNGDVVPTETELVTEAENSALRRRLYGIQRSGPPPVITHKISNPDEDPILNHLKRVNLLNDPSDKVKVVFHPDFLRSSSAILPIDYEDFVRGTHLGVFPRTNVSGFGSYMSKLLESVNGPEHGLYIVDRLKQSFDESVDQMTGFMYDFCQLQMRDRVDQRSNADRLSEFLDWNRLHVEYRRAWKMALRRKSDKLVSGQDTEIDDADEMEEMERRHSIVRDLARQYTRNSTANGQVGAGGLFQPSSTDSALDPHSEKFNARAWAAALAHSVSEHGSGFRQSGLCFQGMNVFGYGAETDYQKDVGNVWLEASSMLRNLTSSSRGKRRIDILKGFDGVVKAGEMLVVLGPPGSGCSTFLKTISGETNGLYVDESTYFNYQGITAEEMHKDHRGETIYTAEVDVHFPMLSVGDTLTFASRARCPRSLPPGVSRNEYCDHLRDVIMAMYGISHTVNTQVGDNYIRGVSGGERKRVTIAEATLSNAPFQCWDNSTRGLDSANAIEFCKTLRLQSELFGQTCAVSIYQSPQSAYDLFDKALVIYEGRQIFFGPAGQAREYFINLGFDCPDRQTTPDFLTSMTAPSERVVRPGWENRVPRTPDEFAARWRESREYQLAVAFREHKQQTQAKRQRVKSPFTLSYRQQVNLCLWRGWKRLLGSPGLTVFALIANCATGLIVSSLFYNIQPTTGSFYQRAAVLFVAILSNAFSSALEILTQYSQRPIVEKHARYAFYHPSAESFSSILVDMPYKISNTICYNLILYFMTNLNREPGAFFFFLFVSFLMVLAMSGIFRTIAASSRTLSQAMVPASILILALVIFTGFVIPVDYMLGWCRWINYLDPVAYGFEALMINEFHNRDFSCDQLVPNPAIEGYADVGAMNRACSAVGAVPGESFVSGDAYINSQYKYFHSHKWRNVGIVIAFVLFFHAVYILATEFVTAKKSKGEVLVFRRGHMPAVSRGKGDSEAASANAITTVDKVSSDADSGKIQGSSSVFHWNDVCYDITIKGEPRRILDHVDGWVKPGTLTALMGVSGAGKTTLLDCLADRISMGVITGEMLVDGKIRDHSFQRKTGYVQQQDLHLETSTVREALTFSALLRQPASTPREEKIAYVDEVIKLLDMQEYADAVVGILGEGLNVEQRKRLTIGVELAAKPPLLLFVDEPTSGLDSQTSWAILDLLEKLSKAGQSILCTIHQPSAMLFQRFDRLLFLAKGGRTVYFGDIGQDSKTLTGYFEKNGSGPCPKGANPAEWMLEVIGAAPGSHTDLDWHKTKETTAQQRTITTQAHTAILAYPSYIYSKAALCIAVALFIGLVFLNAPLSIQGLQNQMFAIFNILTIFGQLVQQQMPHFVTQRALYEVRERPSKTYSWKVFMLSQIIVEIPWNTLMSVLMFVCVYYPVGFNKNATEAGQTVERGGLMWLLFWQFLIFTCTFAHACIAITDTAEAGGNLANVLFMLCLLFCGVLAGPDTLPGFWIFMYRLSPFTYLVSAIMATGLANAENYTAIAGGYVLNEDATSDCNFCQIRDTNVFLSSISSNYDNRWRDWGIGMAFIVFNIAASLALYWLVRMPKGKKMKKTKKE</sequence>
<feature type="transmembrane region" description="Helical" evidence="16">
    <location>
        <begin position="1071"/>
        <end position="1091"/>
    </location>
</feature>
<comment type="caution">
    <text evidence="18">The sequence shown here is derived from an EMBL/GenBank/DDBJ whole genome shotgun (WGS) entry which is preliminary data.</text>
</comment>
<keyword evidence="6 15" id="KW-0328">Glycosyltransferase</keyword>
<dbReference type="InterPro" id="IPR043926">
    <property type="entry name" value="ABCG_dom"/>
</dbReference>
<protein>
    <recommendedName>
        <fullName evidence="15">Glycogen [starch] synthase</fullName>
        <ecNumber evidence="15">2.4.1.11</ecNumber>
    </recommendedName>
</protein>
<keyword evidence="7 15" id="KW-0808">Transferase</keyword>
<reference evidence="18" key="1">
    <citation type="submission" date="2022-11" db="EMBL/GenBank/DDBJ databases">
        <authorList>
            <person name="Scott C."/>
            <person name="Bruce N."/>
        </authorList>
    </citation>
    <scope>NUCLEOTIDE SEQUENCE</scope>
</reference>
<dbReference type="InterPro" id="IPR027417">
    <property type="entry name" value="P-loop_NTPase"/>
</dbReference>
<comment type="function">
    <text evidence="15">Transfers the glycosyl residue from UDP-Glc to the non-reducing end of alpha-1,4-glucan.</text>
</comment>
<keyword evidence="12 15" id="KW-0320">Glycogen biosynthesis</keyword>
<dbReference type="InterPro" id="IPR003593">
    <property type="entry name" value="AAA+_ATPase"/>
</dbReference>
<keyword evidence="19" id="KW-1185">Reference proteome</keyword>
<dbReference type="Pfam" id="PF14510">
    <property type="entry name" value="ABC_trans_N"/>
    <property type="match status" value="1"/>
</dbReference>
<dbReference type="PANTHER" id="PTHR19241">
    <property type="entry name" value="ATP-BINDING CASSETTE TRANSPORTER"/>
    <property type="match status" value="1"/>
</dbReference>
<dbReference type="Gene3D" id="3.40.50.2000">
    <property type="entry name" value="Glycogen Phosphorylase B"/>
    <property type="match status" value="1"/>
</dbReference>
<evidence type="ECO:0000256" key="2">
    <source>
        <dbReference type="ARBA" id="ARBA00004964"/>
    </source>
</evidence>
<comment type="catalytic activity">
    <reaction evidence="14">
        <text>[(1-&gt;4)-alpha-D-glucosyl](n) + UDP-alpha-D-glucose = [(1-&gt;4)-alpha-D-glucosyl](n+1) + UDP + H(+)</text>
        <dbReference type="Rhea" id="RHEA:18549"/>
        <dbReference type="Rhea" id="RHEA-COMP:9584"/>
        <dbReference type="Rhea" id="RHEA-COMP:9587"/>
        <dbReference type="ChEBI" id="CHEBI:15378"/>
        <dbReference type="ChEBI" id="CHEBI:15444"/>
        <dbReference type="ChEBI" id="CHEBI:58223"/>
        <dbReference type="ChEBI" id="CHEBI:58885"/>
        <dbReference type="EC" id="2.4.1.11"/>
    </reaction>
    <physiologicalReaction direction="left-to-right" evidence="14">
        <dbReference type="Rhea" id="RHEA:18550"/>
    </physiologicalReaction>
</comment>
<dbReference type="GO" id="GO:0016887">
    <property type="term" value="F:ATP hydrolysis activity"/>
    <property type="evidence" value="ECO:0007669"/>
    <property type="project" value="InterPro"/>
</dbReference>
<dbReference type="InterPro" id="IPR017871">
    <property type="entry name" value="ABC_transporter-like_CS"/>
</dbReference>
<comment type="pathway">
    <text evidence="2 15">Glycan biosynthesis; glycogen biosynthesis.</text>
</comment>
<feature type="transmembrane region" description="Helical" evidence="16">
    <location>
        <begin position="1103"/>
        <end position="1121"/>
    </location>
</feature>
<dbReference type="InterPro" id="IPR008631">
    <property type="entry name" value="Glycogen_synth"/>
</dbReference>
<comment type="subcellular location">
    <subcellularLocation>
        <location evidence="1">Membrane</location>
        <topology evidence="1">Multi-pass membrane protein</topology>
    </subcellularLocation>
</comment>
<dbReference type="EC" id="2.4.1.11" evidence="15"/>
<evidence type="ECO:0000256" key="6">
    <source>
        <dbReference type="ARBA" id="ARBA00022676"/>
    </source>
</evidence>
<dbReference type="SUPFAM" id="SSF53756">
    <property type="entry name" value="UDP-Glycosyltransferase/glycogen phosphorylase"/>
    <property type="match status" value="1"/>
</dbReference>
<dbReference type="GO" id="GO:0016020">
    <property type="term" value="C:membrane"/>
    <property type="evidence" value="ECO:0007669"/>
    <property type="project" value="UniProtKB-SubCell"/>
</dbReference>
<evidence type="ECO:0000313" key="18">
    <source>
        <dbReference type="EMBL" id="CAI4212417.1"/>
    </source>
</evidence>
<evidence type="ECO:0000256" key="8">
    <source>
        <dbReference type="ARBA" id="ARBA00022692"/>
    </source>
</evidence>
<dbReference type="PROSITE" id="PS50893">
    <property type="entry name" value="ABC_TRANSPORTER_2"/>
    <property type="match status" value="2"/>
</dbReference>
<evidence type="ECO:0000256" key="9">
    <source>
        <dbReference type="ARBA" id="ARBA00022741"/>
    </source>
</evidence>
<evidence type="ECO:0000256" key="14">
    <source>
        <dbReference type="ARBA" id="ARBA00047345"/>
    </source>
</evidence>